<reference evidence="2" key="1">
    <citation type="submission" date="2023-02" db="EMBL/GenBank/DDBJ databases">
        <title>Genome of toxic invasive species Heracleum sosnowskyi carries increased number of genes despite the absence of recent whole-genome duplications.</title>
        <authorList>
            <person name="Schelkunov M."/>
            <person name="Shtratnikova V."/>
            <person name="Makarenko M."/>
            <person name="Klepikova A."/>
            <person name="Omelchenko D."/>
            <person name="Novikova G."/>
            <person name="Obukhova E."/>
            <person name="Bogdanov V."/>
            <person name="Penin A."/>
            <person name="Logacheva M."/>
        </authorList>
    </citation>
    <scope>NUCLEOTIDE SEQUENCE</scope>
    <source>
        <strain evidence="2">Hsosn_3</strain>
        <tissue evidence="2">Leaf</tissue>
    </source>
</reference>
<accession>A0AAD8MQF3</accession>
<gene>
    <name evidence="2" type="ORF">POM88_027986</name>
</gene>
<feature type="region of interest" description="Disordered" evidence="1">
    <location>
        <begin position="115"/>
        <end position="162"/>
    </location>
</feature>
<proteinExistence type="predicted"/>
<evidence type="ECO:0000313" key="2">
    <source>
        <dbReference type="EMBL" id="KAK1381242.1"/>
    </source>
</evidence>
<dbReference type="PANTHER" id="PTHR35130">
    <property type="entry name" value="MEDIATOR OF RNA POLYMERASE II TRANSCRIPTION SUBUNIT 16"/>
    <property type="match status" value="1"/>
</dbReference>
<dbReference type="InterPro" id="IPR038836">
    <property type="entry name" value="MED16"/>
</dbReference>
<sequence length="162" mass="17992">MLLDVHRVLQRMELSLDKIKCRSLEGTNAQEVRAMVLDMQPRLLLDMLGKGIASALINLSALVPEPWQASDETLSSTDPEAMAVDPALVLSIQKQATDWAYGLFRFCSTTKLHRSLEPKRKARNAEIGTQKTQPTKPTSAKVWTEEGNASQVSQGVTWSKRS</sequence>
<keyword evidence="3" id="KW-1185">Reference proteome</keyword>
<dbReference type="GO" id="GO:0006355">
    <property type="term" value="P:regulation of DNA-templated transcription"/>
    <property type="evidence" value="ECO:0007669"/>
    <property type="project" value="InterPro"/>
</dbReference>
<dbReference type="AlphaFoldDB" id="A0AAD8MQF3"/>
<dbReference type="PANTHER" id="PTHR35130:SF1">
    <property type="entry name" value="MEDIATOR OF RNA POLYMERASE II TRANSCRIPTION SUBUNIT 16"/>
    <property type="match status" value="1"/>
</dbReference>
<comment type="caution">
    <text evidence="2">The sequence shown here is derived from an EMBL/GenBank/DDBJ whole genome shotgun (WGS) entry which is preliminary data.</text>
</comment>
<dbReference type="GO" id="GO:0016592">
    <property type="term" value="C:mediator complex"/>
    <property type="evidence" value="ECO:0007669"/>
    <property type="project" value="InterPro"/>
</dbReference>
<name>A0AAD8MQF3_9APIA</name>
<protein>
    <submittedName>
        <fullName evidence="2">Uncharacterized protein</fullName>
    </submittedName>
</protein>
<organism evidence="2 3">
    <name type="scientific">Heracleum sosnowskyi</name>
    <dbReference type="NCBI Taxonomy" id="360622"/>
    <lineage>
        <taxon>Eukaryota</taxon>
        <taxon>Viridiplantae</taxon>
        <taxon>Streptophyta</taxon>
        <taxon>Embryophyta</taxon>
        <taxon>Tracheophyta</taxon>
        <taxon>Spermatophyta</taxon>
        <taxon>Magnoliopsida</taxon>
        <taxon>eudicotyledons</taxon>
        <taxon>Gunneridae</taxon>
        <taxon>Pentapetalae</taxon>
        <taxon>asterids</taxon>
        <taxon>campanulids</taxon>
        <taxon>Apiales</taxon>
        <taxon>Apiaceae</taxon>
        <taxon>Apioideae</taxon>
        <taxon>apioid superclade</taxon>
        <taxon>Tordylieae</taxon>
        <taxon>Tordyliinae</taxon>
        <taxon>Heracleum</taxon>
    </lineage>
</organism>
<evidence type="ECO:0000256" key="1">
    <source>
        <dbReference type="SAM" id="MobiDB-lite"/>
    </source>
</evidence>
<feature type="compositionally biased region" description="Polar residues" evidence="1">
    <location>
        <begin position="147"/>
        <end position="162"/>
    </location>
</feature>
<reference evidence="2" key="2">
    <citation type="submission" date="2023-05" db="EMBL/GenBank/DDBJ databases">
        <authorList>
            <person name="Schelkunov M.I."/>
        </authorList>
    </citation>
    <scope>NUCLEOTIDE SEQUENCE</scope>
    <source>
        <strain evidence="2">Hsosn_3</strain>
        <tissue evidence="2">Leaf</tissue>
    </source>
</reference>
<dbReference type="Proteomes" id="UP001237642">
    <property type="component" value="Unassembled WGS sequence"/>
</dbReference>
<dbReference type="EMBL" id="JAUIZM010000006">
    <property type="protein sequence ID" value="KAK1381242.1"/>
    <property type="molecule type" value="Genomic_DNA"/>
</dbReference>
<feature type="compositionally biased region" description="Polar residues" evidence="1">
    <location>
        <begin position="127"/>
        <end position="138"/>
    </location>
</feature>
<evidence type="ECO:0000313" key="3">
    <source>
        <dbReference type="Proteomes" id="UP001237642"/>
    </source>
</evidence>